<evidence type="ECO:0000256" key="1">
    <source>
        <dbReference type="SAM" id="MobiDB-lite"/>
    </source>
</evidence>
<feature type="region of interest" description="Disordered" evidence="1">
    <location>
        <begin position="36"/>
        <end position="71"/>
    </location>
</feature>
<accession>A0ABR3IRP6</accession>
<evidence type="ECO:0000313" key="3">
    <source>
        <dbReference type="Proteomes" id="UP001556367"/>
    </source>
</evidence>
<dbReference type="Proteomes" id="UP001556367">
    <property type="component" value="Unassembled WGS sequence"/>
</dbReference>
<reference evidence="3" key="1">
    <citation type="submission" date="2024-06" db="EMBL/GenBank/DDBJ databases">
        <title>Multi-omics analyses provide insights into the biosynthesis of the anticancer antibiotic pleurotin in Hohenbuehelia grisea.</title>
        <authorList>
            <person name="Weaver J.A."/>
            <person name="Alberti F."/>
        </authorList>
    </citation>
    <scope>NUCLEOTIDE SEQUENCE [LARGE SCALE GENOMIC DNA]</scope>
    <source>
        <strain evidence="3">T-177</strain>
    </source>
</reference>
<evidence type="ECO:0008006" key="4">
    <source>
        <dbReference type="Google" id="ProtNLM"/>
    </source>
</evidence>
<proteinExistence type="predicted"/>
<keyword evidence="3" id="KW-1185">Reference proteome</keyword>
<evidence type="ECO:0000313" key="2">
    <source>
        <dbReference type="EMBL" id="KAL0945958.1"/>
    </source>
</evidence>
<protein>
    <recommendedName>
        <fullName evidence="4">Secreted protein</fullName>
    </recommendedName>
</protein>
<gene>
    <name evidence="2" type="ORF">HGRIS_012236</name>
</gene>
<dbReference type="EMBL" id="JASNQZ010000015">
    <property type="protein sequence ID" value="KAL0945958.1"/>
    <property type="molecule type" value="Genomic_DNA"/>
</dbReference>
<sequence>MASVYLAATSMLSGASVTFLTINGANAPISSSPAAVPGIKSHLPAEQPTNSKSVKSSVFSTASSLAASTPR</sequence>
<organism evidence="2 3">
    <name type="scientific">Hohenbuehelia grisea</name>
    <dbReference type="NCBI Taxonomy" id="104357"/>
    <lineage>
        <taxon>Eukaryota</taxon>
        <taxon>Fungi</taxon>
        <taxon>Dikarya</taxon>
        <taxon>Basidiomycota</taxon>
        <taxon>Agaricomycotina</taxon>
        <taxon>Agaricomycetes</taxon>
        <taxon>Agaricomycetidae</taxon>
        <taxon>Agaricales</taxon>
        <taxon>Pleurotineae</taxon>
        <taxon>Pleurotaceae</taxon>
        <taxon>Hohenbuehelia</taxon>
    </lineage>
</organism>
<feature type="compositionally biased region" description="Low complexity" evidence="1">
    <location>
        <begin position="51"/>
        <end position="71"/>
    </location>
</feature>
<name>A0ABR3IRP6_9AGAR</name>
<comment type="caution">
    <text evidence="2">The sequence shown here is derived from an EMBL/GenBank/DDBJ whole genome shotgun (WGS) entry which is preliminary data.</text>
</comment>